<dbReference type="InterPro" id="IPR041371">
    <property type="entry name" value="GH92_N"/>
</dbReference>
<reference evidence="3 4" key="1">
    <citation type="submission" date="2023-03" db="EMBL/GenBank/DDBJ databases">
        <title>Isolation and description of six Streptomyces strains from soil environments, able to metabolize different microbial glucans.</title>
        <authorList>
            <person name="Widen T."/>
            <person name="Larsbrink J."/>
        </authorList>
    </citation>
    <scope>NUCLEOTIDE SEQUENCE [LARGE SCALE GENOMIC DNA]</scope>
    <source>
        <strain evidence="3 4">Mut1</strain>
    </source>
</reference>
<dbReference type="GO" id="GO:0016798">
    <property type="term" value="F:hydrolase activity, acting on glycosyl bonds"/>
    <property type="evidence" value="ECO:0007669"/>
    <property type="project" value="UniProtKB-KW"/>
</dbReference>
<dbReference type="EMBL" id="CP120997">
    <property type="protein sequence ID" value="WLQ37999.1"/>
    <property type="molecule type" value="Genomic_DNA"/>
</dbReference>
<dbReference type="Pfam" id="PF17678">
    <property type="entry name" value="Glyco_hydro_92N"/>
    <property type="match status" value="1"/>
</dbReference>
<dbReference type="EC" id="3.2.1.-" evidence="3"/>
<accession>A0ABY9HUG1</accession>
<dbReference type="InterPro" id="IPR012939">
    <property type="entry name" value="Glyco_hydro_92"/>
</dbReference>
<protein>
    <submittedName>
        <fullName evidence="3">GH92 family glycosyl hydrolase</fullName>
        <ecNumber evidence="3">3.2.1.-</ecNumber>
    </submittedName>
</protein>
<evidence type="ECO:0000259" key="1">
    <source>
        <dbReference type="Pfam" id="PF07971"/>
    </source>
</evidence>
<dbReference type="Proteomes" id="UP001239522">
    <property type="component" value="Chromosome"/>
</dbReference>
<dbReference type="InterPro" id="IPR008928">
    <property type="entry name" value="6-hairpin_glycosidase_sf"/>
</dbReference>
<keyword evidence="4" id="KW-1185">Reference proteome</keyword>
<dbReference type="Gene3D" id="1.20.1050.60">
    <property type="entry name" value="alpha-1,2-mannosidase"/>
    <property type="match status" value="1"/>
</dbReference>
<name>A0ABY9HUG1_9ACTN</name>
<dbReference type="Gene3D" id="1.20.1610.10">
    <property type="entry name" value="alpha-1,2-mannosidases domains"/>
    <property type="match status" value="1"/>
</dbReference>
<dbReference type="PANTHER" id="PTHR12143:SF39">
    <property type="entry name" value="SECRETED PROTEIN"/>
    <property type="match status" value="1"/>
</dbReference>
<dbReference type="Gene3D" id="3.30.2080.10">
    <property type="entry name" value="GH92 mannosidase domain"/>
    <property type="match status" value="1"/>
</dbReference>
<proteinExistence type="predicted"/>
<dbReference type="InterPro" id="IPR014718">
    <property type="entry name" value="GH-type_carb-bd"/>
</dbReference>
<evidence type="ECO:0000259" key="2">
    <source>
        <dbReference type="Pfam" id="PF17678"/>
    </source>
</evidence>
<sequence length="1090" mass="113688">MGLVAAAAPASASPGGDTVRNPVSYVDPLIGSSNAGNTYPGAVQPFGMLAWSPQNSRGKQVSTPAPGGYQYDAKKIRGFSLTHLNGVGCSGANGDIPIMPYVGDVDSSPTSDTTDAKYASDFSHDDETASAGYYEVGLASGASAALTTTARTGSGQFGFPAGKPASMLFRTSNSETGSTGATVRINRAERTVTGSVTAGNFCGPQSANNRKDLYTLYFTAHFDKPFAKVGTWKDGTLSPGSTSASGGTGYSASGNAVEGKGSGAYVTFADGTTLARARVAVSYVSQKNAEANLRAENGPGRSFDSVKRQAAANWNKALKSIEIGGGTEARRTTFYTALYHSMLEPTLTSDVDGRYLGADRKPHRLAKGQKAQYGTFSGWDQYRAQVQLMALLNPRAGSDYAQSLFNYANQRDGEWDRWLLENGKTSVMSGDPSDAALAGIYAFGGRDFDVRGALKSLVRAATVPTANDSDSAGCNVECVGQRPALDKYLELGYVPADNCHCWGGAAETLEDAAADFGLAELSRRLGRTADAKRFLDRSGNWTNVFDANATEDGGYIRDRKSDGSWAGTFTPGTGSGFVEGTSARYTWMVYSDVAGLAGAMGGNERAAERLDAFFRGPDGTFDFSAKDPTRYDPTNEPDINAPYLYNYFGAPYKTQETVRAELDQLWTDGPGGIPGNDDAGTMSSWYVFSALGMYPQNPSRADLTLTAPLFPHAVVHTGHGRTITVDAPAASAGHMYIHGLKVDGRTSTKPWVPDSLVTRGGRLDFTLGTTADTTWGSAPADAPPSFPGGGLKYFTGASPDQLKTEPGSEGARTVVKVQSLETKATTVHWTADPPAGITVTPSEGDFTVPARGAAQAKLTVSAGTDTAEGYYTVPVTLKSSTGEELPKTSAAVTVAERDGLLWNRNSTGISADDGNPQANFDGEGWSYSAKALAAAGAEPGGTVSSGGFDFAWPQVGAGDPDNIEVAGADPQVLNVPASQGDTKLAFLGSAAEGEASGTVTLTYTDGTTQRAEIGFSDWTLGGGTQQPSFGNTVAVHTEYRDVQGGGKDPVGTELFATAPIALQAGKRLASVTLPGETEGGIIHVFAVATA</sequence>
<dbReference type="InterPro" id="IPR050883">
    <property type="entry name" value="PNGase"/>
</dbReference>
<dbReference type="InterPro" id="IPR005887">
    <property type="entry name" value="GH92_a_mannosidase_put"/>
</dbReference>
<gene>
    <name evidence="3" type="ORF">P8A18_02490</name>
</gene>
<dbReference type="Gene3D" id="2.70.98.10">
    <property type="match status" value="1"/>
</dbReference>
<dbReference type="NCBIfam" id="TIGR01180">
    <property type="entry name" value="aman2_put"/>
    <property type="match status" value="1"/>
</dbReference>
<dbReference type="Pfam" id="PF07971">
    <property type="entry name" value="Glyco_hydro_92"/>
    <property type="match status" value="1"/>
</dbReference>
<keyword evidence="3" id="KW-0326">Glycosidase</keyword>
<dbReference type="PANTHER" id="PTHR12143">
    <property type="entry name" value="PEPTIDE N-GLYCANASE PNGASE -RELATED"/>
    <property type="match status" value="1"/>
</dbReference>
<evidence type="ECO:0000313" key="3">
    <source>
        <dbReference type="EMBL" id="WLQ37999.1"/>
    </source>
</evidence>
<feature type="domain" description="Glycosyl hydrolase family 92" evidence="1">
    <location>
        <begin position="288"/>
        <end position="768"/>
    </location>
</feature>
<feature type="domain" description="Glycosyl hydrolase family 92 N-terminal" evidence="2">
    <location>
        <begin position="25"/>
        <end position="282"/>
    </location>
</feature>
<evidence type="ECO:0000313" key="4">
    <source>
        <dbReference type="Proteomes" id="UP001239522"/>
    </source>
</evidence>
<dbReference type="SUPFAM" id="SSF48208">
    <property type="entry name" value="Six-hairpin glycosidases"/>
    <property type="match status" value="1"/>
</dbReference>
<organism evidence="3 4">
    <name type="scientific">Streptomyces castrisilvae</name>
    <dbReference type="NCBI Taxonomy" id="3033811"/>
    <lineage>
        <taxon>Bacteria</taxon>
        <taxon>Bacillati</taxon>
        <taxon>Actinomycetota</taxon>
        <taxon>Actinomycetes</taxon>
        <taxon>Kitasatosporales</taxon>
        <taxon>Streptomycetaceae</taxon>
        <taxon>Streptomyces</taxon>
    </lineage>
</organism>
<keyword evidence="3" id="KW-0378">Hydrolase</keyword>